<gene>
    <name evidence="13" type="ORF">DV711_13575</name>
</gene>
<dbReference type="NCBIfam" id="TIGR00745">
    <property type="entry name" value="apbA_panE"/>
    <property type="match status" value="1"/>
</dbReference>
<dbReference type="PANTHER" id="PTHR43765:SF2">
    <property type="entry name" value="2-DEHYDROPANTOATE 2-REDUCTASE"/>
    <property type="match status" value="1"/>
</dbReference>
<reference evidence="13 14" key="1">
    <citation type="submission" date="2018-07" db="EMBL/GenBank/DDBJ databases">
        <title>Motiliproteus coralliicola sp. nov., a bacterium isolated from Coral.</title>
        <authorList>
            <person name="Wang G."/>
        </authorList>
    </citation>
    <scope>NUCLEOTIDE SEQUENCE [LARGE SCALE GENOMIC DNA]</scope>
    <source>
        <strain evidence="13 14">C34</strain>
    </source>
</reference>
<feature type="domain" description="Ketopantoate reductase C-terminal" evidence="12">
    <location>
        <begin position="223"/>
        <end position="344"/>
    </location>
</feature>
<dbReference type="InterPro" id="IPR013332">
    <property type="entry name" value="KPR_N"/>
</dbReference>
<evidence type="ECO:0000313" key="14">
    <source>
        <dbReference type="Proteomes" id="UP000253769"/>
    </source>
</evidence>
<evidence type="ECO:0000259" key="11">
    <source>
        <dbReference type="Pfam" id="PF02558"/>
    </source>
</evidence>
<evidence type="ECO:0000256" key="2">
    <source>
        <dbReference type="ARBA" id="ARBA00007870"/>
    </source>
</evidence>
<evidence type="ECO:0000313" key="13">
    <source>
        <dbReference type="EMBL" id="RDE19893.1"/>
    </source>
</evidence>
<evidence type="ECO:0000259" key="12">
    <source>
        <dbReference type="Pfam" id="PF08546"/>
    </source>
</evidence>
<keyword evidence="7 10" id="KW-0560">Oxidoreductase</keyword>
<dbReference type="InterPro" id="IPR050838">
    <property type="entry name" value="Ketopantoate_reductase"/>
</dbReference>
<dbReference type="AlphaFoldDB" id="A0A369WF17"/>
<evidence type="ECO:0000256" key="10">
    <source>
        <dbReference type="RuleBase" id="RU362068"/>
    </source>
</evidence>
<comment type="catalytic activity">
    <reaction evidence="9 10">
        <text>(R)-pantoate + NADP(+) = 2-dehydropantoate + NADPH + H(+)</text>
        <dbReference type="Rhea" id="RHEA:16233"/>
        <dbReference type="ChEBI" id="CHEBI:11561"/>
        <dbReference type="ChEBI" id="CHEBI:15378"/>
        <dbReference type="ChEBI" id="CHEBI:15980"/>
        <dbReference type="ChEBI" id="CHEBI:57783"/>
        <dbReference type="ChEBI" id="CHEBI:58349"/>
        <dbReference type="EC" id="1.1.1.169"/>
    </reaction>
</comment>
<dbReference type="GO" id="GO:0050661">
    <property type="term" value="F:NADP binding"/>
    <property type="evidence" value="ECO:0007669"/>
    <property type="project" value="TreeGrafter"/>
</dbReference>
<dbReference type="GO" id="GO:0015940">
    <property type="term" value="P:pantothenate biosynthetic process"/>
    <property type="evidence" value="ECO:0007669"/>
    <property type="project" value="UniProtKB-UniPathway"/>
</dbReference>
<comment type="caution">
    <text evidence="13">The sequence shown here is derived from an EMBL/GenBank/DDBJ whole genome shotgun (WGS) entry which is preliminary data.</text>
</comment>
<evidence type="ECO:0000256" key="7">
    <source>
        <dbReference type="ARBA" id="ARBA00023002"/>
    </source>
</evidence>
<dbReference type="Gene3D" id="1.10.1040.10">
    <property type="entry name" value="N-(1-d-carboxylethyl)-l-norvaline Dehydrogenase, domain 2"/>
    <property type="match status" value="1"/>
</dbReference>
<comment type="similarity">
    <text evidence="2 10">Belongs to the ketopantoate reductase family.</text>
</comment>
<keyword evidence="14" id="KW-1185">Reference proteome</keyword>
<organism evidence="13 14">
    <name type="scientific">Motiliproteus coralliicola</name>
    <dbReference type="NCBI Taxonomy" id="2283196"/>
    <lineage>
        <taxon>Bacteria</taxon>
        <taxon>Pseudomonadati</taxon>
        <taxon>Pseudomonadota</taxon>
        <taxon>Gammaproteobacteria</taxon>
        <taxon>Oceanospirillales</taxon>
        <taxon>Oceanospirillaceae</taxon>
        <taxon>Motiliproteus</taxon>
    </lineage>
</organism>
<comment type="function">
    <text evidence="10">Catalyzes the NADPH-dependent reduction of ketopantoate into pantoic acid.</text>
</comment>
<dbReference type="InterPro" id="IPR013752">
    <property type="entry name" value="KPA_reductase"/>
</dbReference>
<dbReference type="EMBL" id="QQOH01000003">
    <property type="protein sequence ID" value="RDE19893.1"/>
    <property type="molecule type" value="Genomic_DNA"/>
</dbReference>
<dbReference type="Pfam" id="PF02558">
    <property type="entry name" value="ApbA"/>
    <property type="match status" value="1"/>
</dbReference>
<keyword evidence="6 10" id="KW-0521">NADP</keyword>
<dbReference type="UniPathway" id="UPA00028">
    <property type="reaction ID" value="UER00004"/>
</dbReference>
<dbReference type="InterPro" id="IPR013328">
    <property type="entry name" value="6PGD_dom2"/>
</dbReference>
<evidence type="ECO:0000256" key="5">
    <source>
        <dbReference type="ARBA" id="ARBA00022655"/>
    </source>
</evidence>
<dbReference type="InterPro" id="IPR003710">
    <property type="entry name" value="ApbA"/>
</dbReference>
<evidence type="ECO:0000256" key="3">
    <source>
        <dbReference type="ARBA" id="ARBA00013014"/>
    </source>
</evidence>
<dbReference type="InterPro" id="IPR036291">
    <property type="entry name" value="NAD(P)-bd_dom_sf"/>
</dbReference>
<evidence type="ECO:0000256" key="1">
    <source>
        <dbReference type="ARBA" id="ARBA00004994"/>
    </source>
</evidence>
<evidence type="ECO:0000256" key="9">
    <source>
        <dbReference type="ARBA" id="ARBA00048793"/>
    </source>
</evidence>
<dbReference type="Pfam" id="PF08546">
    <property type="entry name" value="ApbA_C"/>
    <property type="match status" value="1"/>
</dbReference>
<name>A0A369WF17_9GAMM</name>
<dbReference type="Proteomes" id="UP000253769">
    <property type="component" value="Unassembled WGS sequence"/>
</dbReference>
<dbReference type="EC" id="1.1.1.169" evidence="3 10"/>
<comment type="pathway">
    <text evidence="1 10">Cofactor biosynthesis; (R)-pantothenate biosynthesis; (R)-pantoate from 3-methyl-2-oxobutanoate: step 2/2.</text>
</comment>
<keyword evidence="5 10" id="KW-0566">Pantothenate biosynthesis</keyword>
<evidence type="ECO:0000256" key="8">
    <source>
        <dbReference type="ARBA" id="ARBA00032024"/>
    </source>
</evidence>
<sequence length="349" mass="38785">MMAQYPNCYRCRARLILTHRTGLIPNPIARFQPQVRQPMHPTDNLSSASHWHILGAGAIGCLWACHLQLQQQPVSLLVRSDSKLQQFQQPWSLSGQSQAEGIQLQAELNQSESPISRLLVTTKSYDTLAAVEAVRHRLSKDAVIVLLQNGMGQQQQLAERLPEVPIYVGTTTEGAFLSGHQLVHAGSGESWFGPLNAVAKQLGEAPLRPLLSLALHSGYDPQILNRLWQKLAINAAINGLTALHDCQNGVLADNPEYHQQMTQLCDEVERLAEALQQPLFEQPLITRAEAVARATGTNFSSMLQDVRHRRRTEIDAINGYLCDQAQTLGIDLPHNRSLLEKIRQTHPTV</sequence>
<dbReference type="SUPFAM" id="SSF48179">
    <property type="entry name" value="6-phosphogluconate dehydrogenase C-terminal domain-like"/>
    <property type="match status" value="1"/>
</dbReference>
<evidence type="ECO:0000256" key="4">
    <source>
        <dbReference type="ARBA" id="ARBA00019465"/>
    </source>
</evidence>
<dbReference type="InterPro" id="IPR008927">
    <property type="entry name" value="6-PGluconate_DH-like_C_sf"/>
</dbReference>
<protein>
    <recommendedName>
        <fullName evidence="4 10">2-dehydropantoate 2-reductase</fullName>
        <ecNumber evidence="3 10">1.1.1.169</ecNumber>
    </recommendedName>
    <alternativeName>
        <fullName evidence="8 10">Ketopantoate reductase</fullName>
    </alternativeName>
</protein>
<evidence type="ECO:0000256" key="6">
    <source>
        <dbReference type="ARBA" id="ARBA00022857"/>
    </source>
</evidence>
<dbReference type="GO" id="GO:0008677">
    <property type="term" value="F:2-dehydropantoate 2-reductase activity"/>
    <property type="evidence" value="ECO:0007669"/>
    <property type="project" value="UniProtKB-EC"/>
</dbReference>
<dbReference type="SUPFAM" id="SSF51735">
    <property type="entry name" value="NAD(P)-binding Rossmann-fold domains"/>
    <property type="match status" value="1"/>
</dbReference>
<proteinExistence type="inferred from homology"/>
<accession>A0A369WF17</accession>
<feature type="domain" description="Ketopantoate reductase N-terminal" evidence="11">
    <location>
        <begin position="51"/>
        <end position="196"/>
    </location>
</feature>
<dbReference type="Gene3D" id="3.40.50.720">
    <property type="entry name" value="NAD(P)-binding Rossmann-like Domain"/>
    <property type="match status" value="1"/>
</dbReference>
<dbReference type="GO" id="GO:0005737">
    <property type="term" value="C:cytoplasm"/>
    <property type="evidence" value="ECO:0007669"/>
    <property type="project" value="TreeGrafter"/>
</dbReference>
<dbReference type="PANTHER" id="PTHR43765">
    <property type="entry name" value="2-DEHYDROPANTOATE 2-REDUCTASE-RELATED"/>
    <property type="match status" value="1"/>
</dbReference>